<proteinExistence type="predicted"/>
<dbReference type="ExpressionAtlas" id="A0A2K3LQD9">
    <property type="expression patterns" value="baseline"/>
</dbReference>
<reference evidence="2 3" key="1">
    <citation type="journal article" date="2014" name="Am. J. Bot.">
        <title>Genome assembly and annotation for red clover (Trifolium pratense; Fabaceae).</title>
        <authorList>
            <person name="Istvanek J."/>
            <person name="Jaros M."/>
            <person name="Krenek A."/>
            <person name="Repkova J."/>
        </authorList>
    </citation>
    <scope>NUCLEOTIDE SEQUENCE [LARGE SCALE GENOMIC DNA]</scope>
    <source>
        <strain evidence="3">cv. Tatra</strain>
        <tissue evidence="2">Young leaves</tissue>
    </source>
</reference>
<dbReference type="Proteomes" id="UP000236291">
    <property type="component" value="Unassembled WGS sequence"/>
</dbReference>
<evidence type="ECO:0000259" key="1">
    <source>
        <dbReference type="Pfam" id="PF25043"/>
    </source>
</evidence>
<dbReference type="EMBL" id="ASHM01038570">
    <property type="protein sequence ID" value="PNX80750.1"/>
    <property type="molecule type" value="Genomic_DNA"/>
</dbReference>
<dbReference type="InterPro" id="IPR011205">
    <property type="entry name" value="UCP015417_vWA"/>
</dbReference>
<dbReference type="Pfam" id="PF25043">
    <property type="entry name" value="DUF7788"/>
    <property type="match status" value="1"/>
</dbReference>
<dbReference type="PANTHER" id="PTHR31373:SF17">
    <property type="entry name" value="OS06G0652100 PROTEIN"/>
    <property type="match status" value="1"/>
</dbReference>
<reference evidence="2 3" key="2">
    <citation type="journal article" date="2017" name="Front. Plant Sci.">
        <title>Gene Classification and Mining of Molecular Markers Useful in Red Clover (Trifolium pratense) Breeding.</title>
        <authorList>
            <person name="Istvanek J."/>
            <person name="Dluhosova J."/>
            <person name="Dluhos P."/>
            <person name="Patkova L."/>
            <person name="Nedelnik J."/>
            <person name="Repkova J."/>
        </authorList>
    </citation>
    <scope>NUCLEOTIDE SEQUENCE [LARGE SCALE GENOMIC DNA]</scope>
    <source>
        <strain evidence="3">cv. Tatra</strain>
        <tissue evidence="2">Young leaves</tissue>
    </source>
</reference>
<organism evidence="2 3">
    <name type="scientific">Trifolium pratense</name>
    <name type="common">Red clover</name>
    <dbReference type="NCBI Taxonomy" id="57577"/>
    <lineage>
        <taxon>Eukaryota</taxon>
        <taxon>Viridiplantae</taxon>
        <taxon>Streptophyta</taxon>
        <taxon>Embryophyta</taxon>
        <taxon>Tracheophyta</taxon>
        <taxon>Spermatophyta</taxon>
        <taxon>Magnoliopsida</taxon>
        <taxon>eudicotyledons</taxon>
        <taxon>Gunneridae</taxon>
        <taxon>Pentapetalae</taxon>
        <taxon>rosids</taxon>
        <taxon>fabids</taxon>
        <taxon>Fabales</taxon>
        <taxon>Fabaceae</taxon>
        <taxon>Papilionoideae</taxon>
        <taxon>50 kb inversion clade</taxon>
        <taxon>NPAAA clade</taxon>
        <taxon>Hologalegina</taxon>
        <taxon>IRL clade</taxon>
        <taxon>Trifolieae</taxon>
        <taxon>Trifolium</taxon>
    </lineage>
</organism>
<accession>A0A2K3LQD9</accession>
<dbReference type="AlphaFoldDB" id="A0A2K3LQD9"/>
<evidence type="ECO:0000313" key="2">
    <source>
        <dbReference type="EMBL" id="PNX80750.1"/>
    </source>
</evidence>
<name>A0A2K3LQD9_TRIPR</name>
<comment type="caution">
    <text evidence="2">The sequence shown here is derived from an EMBL/GenBank/DDBJ whole genome shotgun (WGS) entry which is preliminary data.</text>
</comment>
<feature type="domain" description="DUF7788" evidence="1">
    <location>
        <begin position="1"/>
        <end position="61"/>
    </location>
</feature>
<protein>
    <recommendedName>
        <fullName evidence="1">DUF7788 domain-containing protein</fullName>
    </recommendedName>
</protein>
<dbReference type="PANTHER" id="PTHR31373">
    <property type="entry name" value="OS06G0652100 PROTEIN"/>
    <property type="match status" value="1"/>
</dbReference>
<sequence>MIKRIFVFSHKGFDRASANSWETDYQAITRKYREKEYGSAVPQIVFWNLRDSRAGKMPCKNESLFSQVTKKLNVALSKYGKHLEKYSNTDISELMETSTLTSGLQIK</sequence>
<dbReference type="InterPro" id="IPR056690">
    <property type="entry name" value="DUF7788"/>
</dbReference>
<evidence type="ECO:0000313" key="3">
    <source>
        <dbReference type="Proteomes" id="UP000236291"/>
    </source>
</evidence>
<gene>
    <name evidence="2" type="ORF">L195_g036761</name>
</gene>